<proteinExistence type="predicted"/>
<comment type="caution">
    <text evidence="3">The sequence shown here is derived from an EMBL/GenBank/DDBJ whole genome shotgun (WGS) entry which is preliminary data.</text>
</comment>
<protein>
    <submittedName>
        <fullName evidence="3">Uncharacterized protein</fullName>
    </submittedName>
</protein>
<evidence type="ECO:0000256" key="2">
    <source>
        <dbReference type="SAM" id="SignalP"/>
    </source>
</evidence>
<dbReference type="AlphaFoldDB" id="A0AA36GSI2"/>
<feature type="compositionally biased region" description="Polar residues" evidence="1">
    <location>
        <begin position="60"/>
        <end position="72"/>
    </location>
</feature>
<keyword evidence="4" id="KW-1185">Reference proteome</keyword>
<evidence type="ECO:0000313" key="3">
    <source>
        <dbReference type="EMBL" id="CAJ0597338.1"/>
    </source>
</evidence>
<dbReference type="EMBL" id="CATQJL010000223">
    <property type="protein sequence ID" value="CAJ0597338.1"/>
    <property type="molecule type" value="Genomic_DNA"/>
</dbReference>
<accession>A0AA36GSI2</accession>
<feature type="signal peptide" evidence="2">
    <location>
        <begin position="1"/>
        <end position="20"/>
    </location>
</feature>
<feature type="compositionally biased region" description="Pro residues" evidence="1">
    <location>
        <begin position="76"/>
        <end position="112"/>
    </location>
</feature>
<keyword evidence="2" id="KW-0732">Signal</keyword>
<reference evidence="3" key="1">
    <citation type="submission" date="2023-07" db="EMBL/GenBank/DDBJ databases">
        <authorList>
            <consortium name="CYATHOMIX"/>
        </authorList>
    </citation>
    <scope>NUCLEOTIDE SEQUENCE</scope>
    <source>
        <strain evidence="3">N/A</strain>
    </source>
</reference>
<dbReference type="Proteomes" id="UP001176961">
    <property type="component" value="Unassembled WGS sequence"/>
</dbReference>
<evidence type="ECO:0000313" key="4">
    <source>
        <dbReference type="Proteomes" id="UP001176961"/>
    </source>
</evidence>
<organism evidence="3 4">
    <name type="scientific">Cylicocyclus nassatus</name>
    <name type="common">Nematode worm</name>
    <dbReference type="NCBI Taxonomy" id="53992"/>
    <lineage>
        <taxon>Eukaryota</taxon>
        <taxon>Metazoa</taxon>
        <taxon>Ecdysozoa</taxon>
        <taxon>Nematoda</taxon>
        <taxon>Chromadorea</taxon>
        <taxon>Rhabditida</taxon>
        <taxon>Rhabditina</taxon>
        <taxon>Rhabditomorpha</taxon>
        <taxon>Strongyloidea</taxon>
        <taxon>Strongylidae</taxon>
        <taxon>Cylicocyclus</taxon>
    </lineage>
</organism>
<feature type="chain" id="PRO_5041382446" evidence="2">
    <location>
        <begin position="21"/>
        <end position="138"/>
    </location>
</feature>
<gene>
    <name evidence="3" type="ORF">CYNAS_LOCUS9321</name>
</gene>
<name>A0AA36GSI2_CYLNA</name>
<feature type="compositionally biased region" description="Basic and acidic residues" evidence="1">
    <location>
        <begin position="32"/>
        <end position="56"/>
    </location>
</feature>
<evidence type="ECO:0000256" key="1">
    <source>
        <dbReference type="SAM" id="MobiDB-lite"/>
    </source>
</evidence>
<feature type="region of interest" description="Disordered" evidence="1">
    <location>
        <begin position="24"/>
        <end position="138"/>
    </location>
</feature>
<sequence length="138" mass="14556">MWLQLLTAVTIAVLCSIMFCGKKKKATQSAERVQKPEEKSQETMEKPTAEEKKSAELNKLQPQSATSFSRSTPTPAAAPPPPPPPPPAAPPPPPPPPANAPPAPPAPVPLPVPEGGDDVGYEMCPDMTPEELAKVIPK</sequence>